<dbReference type="EMBL" id="WPIN01000009">
    <property type="protein sequence ID" value="MVM33121.1"/>
    <property type="molecule type" value="Genomic_DNA"/>
</dbReference>
<evidence type="ECO:0000259" key="1">
    <source>
        <dbReference type="Pfam" id="PF14339"/>
    </source>
</evidence>
<keyword evidence="3" id="KW-1185">Reference proteome</keyword>
<feature type="domain" description="DUF4394" evidence="1">
    <location>
        <begin position="52"/>
        <end position="274"/>
    </location>
</feature>
<protein>
    <submittedName>
        <fullName evidence="2">DUF4394 domain-containing protein</fullName>
    </submittedName>
</protein>
<evidence type="ECO:0000313" key="2">
    <source>
        <dbReference type="EMBL" id="MVM33121.1"/>
    </source>
</evidence>
<feature type="domain" description="DUF4394" evidence="1">
    <location>
        <begin position="290"/>
        <end position="515"/>
    </location>
</feature>
<organism evidence="2 3">
    <name type="scientific">Spirosoma arboris</name>
    <dbReference type="NCBI Taxonomy" id="2682092"/>
    <lineage>
        <taxon>Bacteria</taxon>
        <taxon>Pseudomonadati</taxon>
        <taxon>Bacteroidota</taxon>
        <taxon>Cytophagia</taxon>
        <taxon>Cytophagales</taxon>
        <taxon>Cytophagaceae</taxon>
        <taxon>Spirosoma</taxon>
    </lineage>
</organism>
<dbReference type="Proteomes" id="UP000436006">
    <property type="component" value="Unassembled WGS sequence"/>
</dbReference>
<gene>
    <name evidence="2" type="ORF">GO755_23980</name>
</gene>
<comment type="caution">
    <text evidence="2">The sequence shown here is derived from an EMBL/GenBank/DDBJ whole genome shotgun (WGS) entry which is preliminary data.</text>
</comment>
<dbReference type="InterPro" id="IPR025507">
    <property type="entry name" value="DUF4394"/>
</dbReference>
<sequence length="521" mass="54170">MVMLYTKHLRIVVGMLVIGSLLTLVSCQDHRLPPNPNALPDATIYAINDANQLLRLNVQNSSVPLSMLVITGVNFQMGERMVSIDFRPATGQLYGVSNMSRLFVINPTTAEARPLTTTPFTPAISGSVVGIDFNPTVDRIRLVTNTGQDLRLNPETGLVVATDGVINGVMGAMISEVAYTNSSAGVTVTTLYDIDPATDRLYIQNPPNNGTLTDVGPLGLDISGAAGFDISPNDNTQGLVAVQFNGSSELDQINLSTGRLQKLGNLPGTIIGLAIPTNPVAYAVDGTNSLLIFNPVSLTAQTLKVITGLQPGESILGIDSRPVNGQLFVLGSSSRLYTIAVTNTNVWNLVQVGSAGAFTLSGTDFGFDFNPTVDRIRVVSNTGQNLRLNPNDGTLAATDGALTFSPQGGTPNISAAAYTNNFAGATTTTLYDIDVRPGSAVLLQQNPPNNGTLVAVGSLGADVESANGFDIGGTTGTAYALLRSSGTTKIYTINLTTGAATAGATLSGSPTVRGFTVGLGF</sequence>
<dbReference type="SUPFAM" id="SSF101898">
    <property type="entry name" value="NHL repeat"/>
    <property type="match status" value="1"/>
</dbReference>
<reference evidence="2 3" key="1">
    <citation type="submission" date="2019-12" db="EMBL/GenBank/DDBJ databases">
        <title>Spirosoma sp. HMF4905 genome sequencing and assembly.</title>
        <authorList>
            <person name="Kang H."/>
            <person name="Cha I."/>
            <person name="Kim H."/>
            <person name="Joh K."/>
        </authorList>
    </citation>
    <scope>NUCLEOTIDE SEQUENCE [LARGE SCALE GENOMIC DNA]</scope>
    <source>
        <strain evidence="2 3">HMF4905</strain>
    </source>
</reference>
<dbReference type="RefSeq" id="WP_157587833.1">
    <property type="nucleotide sequence ID" value="NZ_WPIN01000009.1"/>
</dbReference>
<dbReference type="PROSITE" id="PS51257">
    <property type="entry name" value="PROKAR_LIPOPROTEIN"/>
    <property type="match status" value="1"/>
</dbReference>
<proteinExistence type="predicted"/>
<accession>A0A7K1SH45</accession>
<dbReference type="Pfam" id="PF14339">
    <property type="entry name" value="DUF4394"/>
    <property type="match status" value="2"/>
</dbReference>
<evidence type="ECO:0000313" key="3">
    <source>
        <dbReference type="Proteomes" id="UP000436006"/>
    </source>
</evidence>
<name>A0A7K1SH45_9BACT</name>
<dbReference type="AlphaFoldDB" id="A0A7K1SH45"/>